<dbReference type="Pfam" id="PF17921">
    <property type="entry name" value="Integrase_H2C2"/>
    <property type="match status" value="1"/>
</dbReference>
<accession>A0A1I7XMT2</accession>
<keyword evidence="5" id="KW-0255">Endonuclease</keyword>
<keyword evidence="2" id="KW-0808">Transferase</keyword>
<dbReference type="InterPro" id="IPR041373">
    <property type="entry name" value="RT_RNaseH"/>
</dbReference>
<dbReference type="Pfam" id="PF17917">
    <property type="entry name" value="RT_RNaseH"/>
    <property type="match status" value="1"/>
</dbReference>
<dbReference type="GO" id="GO:0004519">
    <property type="term" value="F:endonuclease activity"/>
    <property type="evidence" value="ECO:0007669"/>
    <property type="project" value="UniProtKB-KW"/>
</dbReference>
<dbReference type="Proteomes" id="UP000095283">
    <property type="component" value="Unplaced"/>
</dbReference>
<name>A0A1I7XMT2_HETBA</name>
<proteinExistence type="predicted"/>
<dbReference type="InterPro" id="IPR050951">
    <property type="entry name" value="Retrovirus_Pol_polyprotein"/>
</dbReference>
<evidence type="ECO:0000256" key="3">
    <source>
        <dbReference type="ARBA" id="ARBA00022695"/>
    </source>
</evidence>
<keyword evidence="6" id="KW-0378">Hydrolase</keyword>
<dbReference type="Pfam" id="PF00078">
    <property type="entry name" value="RVT_1"/>
    <property type="match status" value="1"/>
</dbReference>
<dbReference type="PANTHER" id="PTHR37984">
    <property type="entry name" value="PROTEIN CBG26694"/>
    <property type="match status" value="1"/>
</dbReference>
<dbReference type="Gene3D" id="1.10.340.70">
    <property type="match status" value="1"/>
</dbReference>
<dbReference type="GO" id="GO:0016787">
    <property type="term" value="F:hydrolase activity"/>
    <property type="evidence" value="ECO:0007669"/>
    <property type="project" value="UniProtKB-KW"/>
</dbReference>
<feature type="domain" description="Reverse transcriptase" evidence="8">
    <location>
        <begin position="1"/>
        <end position="95"/>
    </location>
</feature>
<evidence type="ECO:0000256" key="7">
    <source>
        <dbReference type="ARBA" id="ARBA00022918"/>
    </source>
</evidence>
<dbReference type="InterPro" id="IPR043128">
    <property type="entry name" value="Rev_trsase/Diguanyl_cyclase"/>
</dbReference>
<dbReference type="Gene3D" id="3.30.70.270">
    <property type="match status" value="2"/>
</dbReference>
<protein>
    <recommendedName>
        <fullName evidence="1">RNA-directed DNA polymerase</fullName>
        <ecNumber evidence="1">2.7.7.49</ecNumber>
    </recommendedName>
</protein>
<keyword evidence="4" id="KW-0540">Nuclease</keyword>
<dbReference type="GO" id="GO:0003964">
    <property type="term" value="F:RNA-directed DNA polymerase activity"/>
    <property type="evidence" value="ECO:0007669"/>
    <property type="project" value="UniProtKB-KW"/>
</dbReference>
<dbReference type="InterPro" id="IPR043502">
    <property type="entry name" value="DNA/RNA_pol_sf"/>
</dbReference>
<evidence type="ECO:0000256" key="2">
    <source>
        <dbReference type="ARBA" id="ARBA00022679"/>
    </source>
</evidence>
<dbReference type="SUPFAM" id="SSF56672">
    <property type="entry name" value="DNA/RNA polymerases"/>
    <property type="match status" value="1"/>
</dbReference>
<dbReference type="InterPro" id="IPR041588">
    <property type="entry name" value="Integrase_H2C2"/>
</dbReference>
<keyword evidence="7" id="KW-0695">RNA-directed DNA polymerase</keyword>
<sequence>MLNKYNYGLMVECVYEGLTKVVGQHIAYLDDIIVTGKDEAEHQVNLNAVFQRIEEFGFNIRLDKCNFALPEIEAIRKMPPPNDVSSLRSFLGIINCYSSFVKNMHSYCGSLDDLLKKDAEWQNIKPILQSDLLFTHYDPQRDIIVVANASNYGIGAVISHKYPNGSEKAIMHVSRSLTKAEKNYGQIEKEGLALVFAVKKFHRMLHGRHFILLTDHKPLLSIFGLKKGIPVYTENRLQRWATTLLPYDFQIEYRATTSFGQADALSRLIADQNKQLNKEDLVIAAISTDQSDSVRALPANDKNKCFTTGGDTLPPKFLAKSHQMSSPHGLFSMPRLLSIIENCLLSAERVAVPGVLKNRVLRQLHMGHPEIVRMKYLARCFAFWPGIDKDIENMVRSCTKCAIASKNPTKTTLSCKA</sequence>
<reference evidence="10" key="1">
    <citation type="submission" date="2016-11" db="UniProtKB">
        <authorList>
            <consortium name="WormBaseParasite"/>
        </authorList>
    </citation>
    <scope>IDENTIFICATION</scope>
</reference>
<evidence type="ECO:0000313" key="10">
    <source>
        <dbReference type="WBParaSite" id="Hba_18843"/>
    </source>
</evidence>
<keyword evidence="9" id="KW-1185">Reference proteome</keyword>
<dbReference type="FunFam" id="3.10.20.370:FF:000001">
    <property type="entry name" value="Retrovirus-related Pol polyprotein from transposon 17.6-like protein"/>
    <property type="match status" value="1"/>
</dbReference>
<evidence type="ECO:0000313" key="9">
    <source>
        <dbReference type="Proteomes" id="UP000095283"/>
    </source>
</evidence>
<evidence type="ECO:0000256" key="4">
    <source>
        <dbReference type="ARBA" id="ARBA00022722"/>
    </source>
</evidence>
<evidence type="ECO:0000256" key="5">
    <source>
        <dbReference type="ARBA" id="ARBA00022759"/>
    </source>
</evidence>
<keyword evidence="3" id="KW-0548">Nucleotidyltransferase</keyword>
<organism evidence="9 10">
    <name type="scientific">Heterorhabditis bacteriophora</name>
    <name type="common">Entomopathogenic nematode worm</name>
    <dbReference type="NCBI Taxonomy" id="37862"/>
    <lineage>
        <taxon>Eukaryota</taxon>
        <taxon>Metazoa</taxon>
        <taxon>Ecdysozoa</taxon>
        <taxon>Nematoda</taxon>
        <taxon>Chromadorea</taxon>
        <taxon>Rhabditida</taxon>
        <taxon>Rhabditina</taxon>
        <taxon>Rhabditomorpha</taxon>
        <taxon>Strongyloidea</taxon>
        <taxon>Heterorhabditidae</taxon>
        <taxon>Heterorhabditis</taxon>
    </lineage>
</organism>
<evidence type="ECO:0000259" key="8">
    <source>
        <dbReference type="PROSITE" id="PS50878"/>
    </source>
</evidence>
<dbReference type="PROSITE" id="PS50878">
    <property type="entry name" value="RT_POL"/>
    <property type="match status" value="1"/>
</dbReference>
<dbReference type="AlphaFoldDB" id="A0A1I7XMT2"/>
<dbReference type="PANTHER" id="PTHR37984:SF5">
    <property type="entry name" value="PROTEIN NYNRIN-LIKE"/>
    <property type="match status" value="1"/>
</dbReference>
<evidence type="ECO:0000256" key="1">
    <source>
        <dbReference type="ARBA" id="ARBA00012493"/>
    </source>
</evidence>
<dbReference type="CDD" id="cd09274">
    <property type="entry name" value="RNase_HI_RT_Ty3"/>
    <property type="match status" value="1"/>
</dbReference>
<dbReference type="InterPro" id="IPR000477">
    <property type="entry name" value="RT_dom"/>
</dbReference>
<dbReference type="WBParaSite" id="Hba_18843">
    <property type="protein sequence ID" value="Hba_18843"/>
    <property type="gene ID" value="Hba_18843"/>
</dbReference>
<evidence type="ECO:0000256" key="6">
    <source>
        <dbReference type="ARBA" id="ARBA00022801"/>
    </source>
</evidence>
<dbReference type="EC" id="2.7.7.49" evidence="1"/>